<comment type="caution">
    <text evidence="7">The sequence shown here is derived from an EMBL/GenBank/DDBJ whole genome shotgun (WGS) entry which is preliminary data.</text>
</comment>
<dbReference type="InterPro" id="IPR014284">
    <property type="entry name" value="RNA_pol_sigma-70_dom"/>
</dbReference>
<evidence type="ECO:0000313" key="8">
    <source>
        <dbReference type="Proteomes" id="UP000186391"/>
    </source>
</evidence>
<evidence type="ECO:0000259" key="5">
    <source>
        <dbReference type="Pfam" id="PF04542"/>
    </source>
</evidence>
<dbReference type="AlphaFoldDB" id="A0A1U7H1K2"/>
<gene>
    <name evidence="7" type="ORF">NIES592_08205</name>
</gene>
<keyword evidence="3" id="KW-0238">DNA-binding</keyword>
<dbReference type="NCBIfam" id="TIGR02937">
    <property type="entry name" value="sigma70-ECF"/>
    <property type="match status" value="1"/>
</dbReference>
<proteinExistence type="predicted"/>
<dbReference type="Gene3D" id="1.20.120.1810">
    <property type="match status" value="1"/>
</dbReference>
<dbReference type="InterPro" id="IPR007627">
    <property type="entry name" value="RNA_pol_sigma70_r2"/>
</dbReference>
<name>A0A1U7H1K2_9CYAN</name>
<evidence type="ECO:0000256" key="4">
    <source>
        <dbReference type="ARBA" id="ARBA00023163"/>
    </source>
</evidence>
<evidence type="ECO:0008006" key="9">
    <source>
        <dbReference type="Google" id="ProtNLM"/>
    </source>
</evidence>
<dbReference type="EMBL" id="MRCA01000003">
    <property type="protein sequence ID" value="OKH14850.1"/>
    <property type="molecule type" value="Genomic_DNA"/>
</dbReference>
<keyword evidence="8" id="KW-1185">Reference proteome</keyword>
<dbReference type="PANTHER" id="PTHR30603:SF17">
    <property type="entry name" value="RNA POLYMERASE SIGMA-G FACTOR"/>
    <property type="match status" value="1"/>
</dbReference>
<reference evidence="7 8" key="1">
    <citation type="submission" date="2016-11" db="EMBL/GenBank/DDBJ databases">
        <title>Draft Genome Sequences of Nine Cyanobacterial Strains from Diverse Habitats.</title>
        <authorList>
            <person name="Zhu T."/>
            <person name="Hou S."/>
            <person name="Lu X."/>
            <person name="Hess W.R."/>
        </authorList>
    </citation>
    <scope>NUCLEOTIDE SEQUENCE [LARGE SCALE GENOMIC DNA]</scope>
    <source>
        <strain evidence="7 8">NIES-592</strain>
    </source>
</reference>
<keyword evidence="4" id="KW-0804">Transcription</keyword>
<dbReference type="InterPro" id="IPR050239">
    <property type="entry name" value="Sigma-70_RNA_pol_init_factors"/>
</dbReference>
<evidence type="ECO:0000313" key="7">
    <source>
        <dbReference type="EMBL" id="OKH14850.1"/>
    </source>
</evidence>
<dbReference type="InterPro" id="IPR013324">
    <property type="entry name" value="RNA_pol_sigma_r3/r4-like"/>
</dbReference>
<evidence type="ECO:0000256" key="1">
    <source>
        <dbReference type="ARBA" id="ARBA00023015"/>
    </source>
</evidence>
<sequence>MGLVHMIAHKMVHCSTLPFEELVQIGSGGLIKAVERFDPTKKRKLSSLAVPFIQGAILQWLRDKGRLVKVPRNLQETHQKIKRYSIDKGISYNQAASALGITPKSAEEAQQACTQHLLELPQALTTDEVDDSFDWEPLLNQLPPQHAAIVRSIYIEAIPLKEVARSHSLKLSEVKKIEAESIQLLRSITQGRVKCPSCGKYEIIKNGKRTGKQSYLCKSCGHQFVENPVPVGRRGYSADIKRKALSYIREGKSLHWCETYLGVDHSTIYLWTKSCGIKGIKVSRKLMTTPVQQQWQLIGKFNGLAEWLTKNCPQSPELDNALKLLSEAMQRSQEAIGQTK</sequence>
<organism evidence="7 8">
    <name type="scientific">Fischerella major NIES-592</name>
    <dbReference type="NCBI Taxonomy" id="210994"/>
    <lineage>
        <taxon>Bacteria</taxon>
        <taxon>Bacillati</taxon>
        <taxon>Cyanobacteriota</taxon>
        <taxon>Cyanophyceae</taxon>
        <taxon>Nostocales</taxon>
        <taxon>Hapalosiphonaceae</taxon>
        <taxon>Fischerella</taxon>
    </lineage>
</organism>
<dbReference type="SUPFAM" id="SSF88946">
    <property type="entry name" value="Sigma2 domain of RNA polymerase sigma factors"/>
    <property type="match status" value="1"/>
</dbReference>
<feature type="domain" description="RNA polymerase sigma-70 region 4" evidence="6">
    <location>
        <begin position="138"/>
        <end position="186"/>
    </location>
</feature>
<dbReference type="InterPro" id="IPR013325">
    <property type="entry name" value="RNA_pol_sigma_r2"/>
</dbReference>
<evidence type="ECO:0000256" key="3">
    <source>
        <dbReference type="ARBA" id="ARBA00023125"/>
    </source>
</evidence>
<dbReference type="SUPFAM" id="SSF88659">
    <property type="entry name" value="Sigma3 and sigma4 domains of RNA polymerase sigma factors"/>
    <property type="match status" value="1"/>
</dbReference>
<protein>
    <recommendedName>
        <fullName evidence="9">Transposase</fullName>
    </recommendedName>
</protein>
<dbReference type="Pfam" id="PF04545">
    <property type="entry name" value="Sigma70_r4"/>
    <property type="match status" value="1"/>
</dbReference>
<dbReference type="Pfam" id="PF04542">
    <property type="entry name" value="Sigma70_r2"/>
    <property type="match status" value="1"/>
</dbReference>
<keyword evidence="2" id="KW-0731">Sigma factor</keyword>
<evidence type="ECO:0000259" key="6">
    <source>
        <dbReference type="Pfam" id="PF04545"/>
    </source>
</evidence>
<dbReference type="GO" id="GO:0003677">
    <property type="term" value="F:DNA binding"/>
    <property type="evidence" value="ECO:0007669"/>
    <property type="project" value="UniProtKB-KW"/>
</dbReference>
<dbReference type="Proteomes" id="UP000186391">
    <property type="component" value="Unassembled WGS sequence"/>
</dbReference>
<keyword evidence="1" id="KW-0805">Transcription regulation</keyword>
<evidence type="ECO:0000256" key="2">
    <source>
        <dbReference type="ARBA" id="ARBA00023082"/>
    </source>
</evidence>
<dbReference type="GO" id="GO:0006352">
    <property type="term" value="P:DNA-templated transcription initiation"/>
    <property type="evidence" value="ECO:0007669"/>
    <property type="project" value="InterPro"/>
</dbReference>
<dbReference type="PANTHER" id="PTHR30603">
    <property type="entry name" value="RNA POLYMERASE SIGMA FACTOR RPO"/>
    <property type="match status" value="1"/>
</dbReference>
<feature type="domain" description="RNA polymerase sigma-70 region 2" evidence="5">
    <location>
        <begin position="3"/>
        <end position="66"/>
    </location>
</feature>
<dbReference type="GO" id="GO:0016987">
    <property type="term" value="F:sigma factor activity"/>
    <property type="evidence" value="ECO:0007669"/>
    <property type="project" value="UniProtKB-KW"/>
</dbReference>
<accession>A0A1U7H1K2</accession>
<dbReference type="InterPro" id="IPR007630">
    <property type="entry name" value="RNA_pol_sigma70_r4"/>
</dbReference>